<name>A0A0F9NK79_9ZZZZ</name>
<evidence type="ECO:0000313" key="1">
    <source>
        <dbReference type="EMBL" id="KKM81737.1"/>
    </source>
</evidence>
<proteinExistence type="predicted"/>
<protein>
    <submittedName>
        <fullName evidence="1">Uncharacterized protein</fullName>
    </submittedName>
</protein>
<gene>
    <name evidence="1" type="ORF">LCGC14_1326810</name>
</gene>
<sequence>MKKLRIYATTTDRKIAVQRMNDRLEYHKGVDSNIHGGASPVLYHSLLNPKVIVFPDWWTDADLRNYADRMSLTVLELEDEQHDNIIAQLDRRSVIDTTTPR</sequence>
<comment type="caution">
    <text evidence="1">The sequence shown here is derived from an EMBL/GenBank/DDBJ whole genome shotgun (WGS) entry which is preliminary data.</text>
</comment>
<dbReference type="EMBL" id="LAZR01007973">
    <property type="protein sequence ID" value="KKM81737.1"/>
    <property type="molecule type" value="Genomic_DNA"/>
</dbReference>
<accession>A0A0F9NK79</accession>
<dbReference type="AlphaFoldDB" id="A0A0F9NK79"/>
<reference evidence="1" key="1">
    <citation type="journal article" date="2015" name="Nature">
        <title>Complex archaea that bridge the gap between prokaryotes and eukaryotes.</title>
        <authorList>
            <person name="Spang A."/>
            <person name="Saw J.H."/>
            <person name="Jorgensen S.L."/>
            <person name="Zaremba-Niedzwiedzka K."/>
            <person name="Martijn J."/>
            <person name="Lind A.E."/>
            <person name="van Eijk R."/>
            <person name="Schleper C."/>
            <person name="Guy L."/>
            <person name="Ettema T.J."/>
        </authorList>
    </citation>
    <scope>NUCLEOTIDE SEQUENCE</scope>
</reference>
<organism evidence="1">
    <name type="scientific">marine sediment metagenome</name>
    <dbReference type="NCBI Taxonomy" id="412755"/>
    <lineage>
        <taxon>unclassified sequences</taxon>
        <taxon>metagenomes</taxon>
        <taxon>ecological metagenomes</taxon>
    </lineage>
</organism>